<accession>A0ACB9RZJ0</accession>
<dbReference type="EMBL" id="CM042882">
    <property type="protein sequence ID" value="KAI4383014.1"/>
    <property type="molecule type" value="Genomic_DNA"/>
</dbReference>
<comment type="caution">
    <text evidence="1">The sequence shown here is derived from an EMBL/GenBank/DDBJ whole genome shotgun (WGS) entry which is preliminary data.</text>
</comment>
<reference evidence="2" key="1">
    <citation type="journal article" date="2023" name="Front. Plant Sci.">
        <title>Chromosomal-level genome assembly of Melastoma candidum provides insights into trichome evolution.</title>
        <authorList>
            <person name="Zhong Y."/>
            <person name="Wu W."/>
            <person name="Sun C."/>
            <person name="Zou P."/>
            <person name="Liu Y."/>
            <person name="Dai S."/>
            <person name="Zhou R."/>
        </authorList>
    </citation>
    <scope>NUCLEOTIDE SEQUENCE [LARGE SCALE GENOMIC DNA]</scope>
</reference>
<name>A0ACB9RZJ0_9MYRT</name>
<evidence type="ECO:0000313" key="1">
    <source>
        <dbReference type="EMBL" id="KAI4383014.1"/>
    </source>
</evidence>
<sequence>MKGSFKFAHPRCLTFMSVLAVMFLELAVADPRTQLVNMTCSNVREHNSTVFVPNFVAVMENISNQMRTQGFGLSVVGSGPDANYGLAQCYGDLSLLDCVLCYAEARSLLPQCYPFNAGRIYLDGCFMRVGNYSFYQEYSGPGDTAVCGNITRKSSAFQESARQAIAMAVGNALSNRGYARAEVLVAGASNDSAYVLADCWRNLDARSCQACLRNASASILGCLPWSEGRALNTGCFMRYSDINFLNPVPSKPSNRGTIIAIVVSVVSVIIVLAVGATIGYFVWKHKYIQKRRKGSDSAEQLVKILHDSSLNFKYSTLEKATGSFDSANKLGQGGFGTVYKGVLPDGREIAVKRLFFNNKHRAADFYNEVNIISSVDHKNLVRLLGCSCSGPESLLVYEFLPNKSLDRFIFEPNTGKALNWEKRLDILVGTAEGLVYLHENSKIKIIHRDIKASNILLDSRLRAKIADFGLARSFQEDKSHISTAIAGTLGYMAPEYLAHGQLTEKADVYSFGVLLLETVTGRQNNRSKTSEYSESLITIAWNHFQEGKVEELFDPNLMLHNYPDSSIKNEVSRVIHIALLCTQEVPSFRPSMSKVLQMLTKNEELPPPTNPPFMDEKTMELNNDGFEDPSHPLHPRTSDSIATIYNSSFHPR</sequence>
<evidence type="ECO:0000313" key="2">
    <source>
        <dbReference type="Proteomes" id="UP001057402"/>
    </source>
</evidence>
<keyword evidence="2" id="KW-1185">Reference proteome</keyword>
<proteinExistence type="predicted"/>
<dbReference type="Proteomes" id="UP001057402">
    <property type="component" value="Chromosome 3"/>
</dbReference>
<gene>
    <name evidence="1" type="ORF">MLD38_008898</name>
</gene>
<organism evidence="1 2">
    <name type="scientific">Melastoma candidum</name>
    <dbReference type="NCBI Taxonomy" id="119954"/>
    <lineage>
        <taxon>Eukaryota</taxon>
        <taxon>Viridiplantae</taxon>
        <taxon>Streptophyta</taxon>
        <taxon>Embryophyta</taxon>
        <taxon>Tracheophyta</taxon>
        <taxon>Spermatophyta</taxon>
        <taxon>Magnoliopsida</taxon>
        <taxon>eudicotyledons</taxon>
        <taxon>Gunneridae</taxon>
        <taxon>Pentapetalae</taxon>
        <taxon>rosids</taxon>
        <taxon>malvids</taxon>
        <taxon>Myrtales</taxon>
        <taxon>Melastomataceae</taxon>
        <taxon>Melastomatoideae</taxon>
        <taxon>Melastomateae</taxon>
        <taxon>Melastoma</taxon>
    </lineage>
</organism>
<protein>
    <submittedName>
        <fullName evidence="1">Uncharacterized protein</fullName>
    </submittedName>
</protein>